<keyword evidence="2" id="KW-0812">Transmembrane</keyword>
<proteinExistence type="predicted"/>
<organism evidence="3">
    <name type="scientific">Physcomitrium patens</name>
    <name type="common">Spreading-leaved earth moss</name>
    <name type="synonym">Physcomitrella patens</name>
    <dbReference type="NCBI Taxonomy" id="3218"/>
    <lineage>
        <taxon>Eukaryota</taxon>
        <taxon>Viridiplantae</taxon>
        <taxon>Streptophyta</taxon>
        <taxon>Embryophyta</taxon>
        <taxon>Bryophyta</taxon>
        <taxon>Bryophytina</taxon>
        <taxon>Bryopsida</taxon>
        <taxon>Funariidae</taxon>
        <taxon>Funariales</taxon>
        <taxon>Funariaceae</taxon>
        <taxon>Physcomitrium</taxon>
    </lineage>
</organism>
<feature type="transmembrane region" description="Helical" evidence="2">
    <location>
        <begin position="109"/>
        <end position="129"/>
    </location>
</feature>
<keyword evidence="2" id="KW-0472">Membrane</keyword>
<dbReference type="EMBL" id="ABEU02000010">
    <property type="protein sequence ID" value="PNR46435.1"/>
    <property type="molecule type" value="Genomic_DNA"/>
</dbReference>
<feature type="region of interest" description="Disordered" evidence="1">
    <location>
        <begin position="1"/>
        <end position="40"/>
    </location>
</feature>
<dbReference type="EnsemblPlants" id="Pp3c10_7451V3.1">
    <property type="protein sequence ID" value="PAC:32899392.CDS.1"/>
    <property type="gene ID" value="Pp3c10_7451"/>
</dbReference>
<gene>
    <name evidence="3" type="ORF">PHYPA_013554</name>
</gene>
<dbReference type="InParanoid" id="A0A2K1JY33"/>
<reference evidence="4" key="3">
    <citation type="submission" date="2020-12" db="UniProtKB">
        <authorList>
            <consortium name="EnsemblPlants"/>
        </authorList>
    </citation>
    <scope>IDENTIFICATION</scope>
</reference>
<evidence type="ECO:0000313" key="4">
    <source>
        <dbReference type="EnsemblPlants" id="PAC:32899392.CDS.1"/>
    </source>
</evidence>
<evidence type="ECO:0000313" key="3">
    <source>
        <dbReference type="EMBL" id="PNR46435.1"/>
    </source>
</evidence>
<evidence type="ECO:0000256" key="1">
    <source>
        <dbReference type="SAM" id="MobiDB-lite"/>
    </source>
</evidence>
<reference evidence="3 5" key="1">
    <citation type="journal article" date="2008" name="Science">
        <title>The Physcomitrella genome reveals evolutionary insights into the conquest of land by plants.</title>
        <authorList>
            <person name="Rensing S."/>
            <person name="Lang D."/>
            <person name="Zimmer A."/>
            <person name="Terry A."/>
            <person name="Salamov A."/>
            <person name="Shapiro H."/>
            <person name="Nishiyama T."/>
            <person name="Perroud P.-F."/>
            <person name="Lindquist E."/>
            <person name="Kamisugi Y."/>
            <person name="Tanahashi T."/>
            <person name="Sakakibara K."/>
            <person name="Fujita T."/>
            <person name="Oishi K."/>
            <person name="Shin-I T."/>
            <person name="Kuroki Y."/>
            <person name="Toyoda A."/>
            <person name="Suzuki Y."/>
            <person name="Hashimoto A."/>
            <person name="Yamaguchi K."/>
            <person name="Sugano A."/>
            <person name="Kohara Y."/>
            <person name="Fujiyama A."/>
            <person name="Anterola A."/>
            <person name="Aoki S."/>
            <person name="Ashton N."/>
            <person name="Barbazuk W.B."/>
            <person name="Barker E."/>
            <person name="Bennetzen J."/>
            <person name="Bezanilla M."/>
            <person name="Blankenship R."/>
            <person name="Cho S.H."/>
            <person name="Dutcher S."/>
            <person name="Estelle M."/>
            <person name="Fawcett J.A."/>
            <person name="Gundlach H."/>
            <person name="Hanada K."/>
            <person name="Heyl A."/>
            <person name="Hicks K.A."/>
            <person name="Hugh J."/>
            <person name="Lohr M."/>
            <person name="Mayer K."/>
            <person name="Melkozernov A."/>
            <person name="Murata T."/>
            <person name="Nelson D."/>
            <person name="Pils B."/>
            <person name="Prigge M."/>
            <person name="Reiss B."/>
            <person name="Renner T."/>
            <person name="Rombauts S."/>
            <person name="Rushton P."/>
            <person name="Sanderfoot A."/>
            <person name="Schween G."/>
            <person name="Shiu S.-H."/>
            <person name="Stueber K."/>
            <person name="Theodoulou F.L."/>
            <person name="Tu H."/>
            <person name="Van de Peer Y."/>
            <person name="Verrier P.J."/>
            <person name="Waters E."/>
            <person name="Wood A."/>
            <person name="Yang L."/>
            <person name="Cove D."/>
            <person name="Cuming A."/>
            <person name="Hasebe M."/>
            <person name="Lucas S."/>
            <person name="Mishler D.B."/>
            <person name="Reski R."/>
            <person name="Grigoriev I."/>
            <person name="Quatrano R.S."/>
            <person name="Boore J.L."/>
        </authorList>
    </citation>
    <scope>NUCLEOTIDE SEQUENCE [LARGE SCALE GENOMIC DNA]</scope>
    <source>
        <strain evidence="4 5">cv. Gransden 2004</strain>
    </source>
</reference>
<sequence length="156" mass="16978">MLSLALCPDSHTTECEPKGPSLSPPWHSMAGRSRSRGAAVQTDRAEQREALAVRQGHFALDSVSVEVSENGKMKGRWGLSLPVALAQHNPQAFFAFLAFLPSLPNLKTVLESLACLLLLLLLALALCMTNNLWKQITILSLFVLQGCGLWHSFVLG</sequence>
<protein>
    <submittedName>
        <fullName evidence="3 4">Uncharacterized protein</fullName>
    </submittedName>
</protein>
<dbReference type="AlphaFoldDB" id="A0A2K1JY33"/>
<evidence type="ECO:0000256" key="2">
    <source>
        <dbReference type="SAM" id="Phobius"/>
    </source>
</evidence>
<dbReference type="Gramene" id="Pp3c10_7451V3.1">
    <property type="protein sequence ID" value="PAC:32899392.CDS.1"/>
    <property type="gene ID" value="Pp3c10_7451"/>
</dbReference>
<feature type="transmembrane region" description="Helical" evidence="2">
    <location>
        <begin position="136"/>
        <end position="153"/>
    </location>
</feature>
<reference evidence="3 5" key="2">
    <citation type="journal article" date="2018" name="Plant J.">
        <title>The Physcomitrella patens chromosome-scale assembly reveals moss genome structure and evolution.</title>
        <authorList>
            <person name="Lang D."/>
            <person name="Ullrich K.K."/>
            <person name="Murat F."/>
            <person name="Fuchs J."/>
            <person name="Jenkins J."/>
            <person name="Haas F.B."/>
            <person name="Piednoel M."/>
            <person name="Gundlach H."/>
            <person name="Van Bel M."/>
            <person name="Meyberg R."/>
            <person name="Vives C."/>
            <person name="Morata J."/>
            <person name="Symeonidi A."/>
            <person name="Hiss M."/>
            <person name="Muchero W."/>
            <person name="Kamisugi Y."/>
            <person name="Saleh O."/>
            <person name="Blanc G."/>
            <person name="Decker E.L."/>
            <person name="van Gessel N."/>
            <person name="Grimwood J."/>
            <person name="Hayes R.D."/>
            <person name="Graham S.W."/>
            <person name="Gunter L.E."/>
            <person name="McDaniel S.F."/>
            <person name="Hoernstein S.N.W."/>
            <person name="Larsson A."/>
            <person name="Li F.W."/>
            <person name="Perroud P.F."/>
            <person name="Phillips J."/>
            <person name="Ranjan P."/>
            <person name="Rokshar D.S."/>
            <person name="Rothfels C.J."/>
            <person name="Schneider L."/>
            <person name="Shu S."/>
            <person name="Stevenson D.W."/>
            <person name="Thummler F."/>
            <person name="Tillich M."/>
            <person name="Villarreal Aguilar J.C."/>
            <person name="Widiez T."/>
            <person name="Wong G.K."/>
            <person name="Wymore A."/>
            <person name="Zhang Y."/>
            <person name="Zimmer A.D."/>
            <person name="Quatrano R.S."/>
            <person name="Mayer K.F.X."/>
            <person name="Goodstein D."/>
            <person name="Casacuberta J.M."/>
            <person name="Vandepoele K."/>
            <person name="Reski R."/>
            <person name="Cuming A.C."/>
            <person name="Tuskan G.A."/>
            <person name="Maumus F."/>
            <person name="Salse J."/>
            <person name="Schmutz J."/>
            <person name="Rensing S.A."/>
        </authorList>
    </citation>
    <scope>NUCLEOTIDE SEQUENCE [LARGE SCALE GENOMIC DNA]</scope>
    <source>
        <strain evidence="4 5">cv. Gransden 2004</strain>
    </source>
</reference>
<keyword evidence="5" id="KW-1185">Reference proteome</keyword>
<keyword evidence="2" id="KW-1133">Transmembrane helix</keyword>
<dbReference type="Proteomes" id="UP000006727">
    <property type="component" value="Chromosome 10"/>
</dbReference>
<name>A0A2K1JY33_PHYPA</name>
<evidence type="ECO:0000313" key="5">
    <source>
        <dbReference type="Proteomes" id="UP000006727"/>
    </source>
</evidence>
<accession>A0A2K1JY33</accession>